<protein>
    <submittedName>
        <fullName evidence="2">Uncharacterized protein</fullName>
    </submittedName>
</protein>
<sequence>MESNPREQLNVITTHDKEGLVEPVPEPRQGIVDKLNTSPNQFKVGDKVLLDAADPRIATSEPNEEIPLTLIAGMKCVNSSHHLDHTEERVFPSTRPGTRAYRRSCSHHKKRHGRAIRQCENRIKFFTNMGCDKSPWPWDKAVGDTAKRIWACDMPVP</sequence>
<evidence type="ECO:0000313" key="2">
    <source>
        <dbReference type="EMBL" id="PPS17442.1"/>
    </source>
</evidence>
<reference evidence="2 3" key="1">
    <citation type="submission" date="2015-01" db="EMBL/GenBank/DDBJ databases">
        <title>Genome of allotetraploid Gossypium barbadense reveals genomic plasticity and fiber elongation in cotton evolution.</title>
        <authorList>
            <person name="Chen X."/>
            <person name="Liu X."/>
            <person name="Zhao B."/>
            <person name="Zheng H."/>
            <person name="Hu Y."/>
            <person name="Lu G."/>
            <person name="Yang C."/>
            <person name="Chen J."/>
            <person name="Shan C."/>
            <person name="Zhang L."/>
            <person name="Zhou Y."/>
            <person name="Wang L."/>
            <person name="Guo W."/>
            <person name="Bai Y."/>
            <person name="Ruan J."/>
            <person name="Shangguan X."/>
            <person name="Mao Y."/>
            <person name="Jiang J."/>
            <person name="Zhu Y."/>
            <person name="Lei J."/>
            <person name="Kang H."/>
            <person name="Chen S."/>
            <person name="He X."/>
            <person name="Wang R."/>
            <person name="Wang Y."/>
            <person name="Chen J."/>
            <person name="Wang L."/>
            <person name="Yu S."/>
            <person name="Wang B."/>
            <person name="Wei J."/>
            <person name="Song S."/>
            <person name="Lu X."/>
            <person name="Gao Z."/>
            <person name="Gu W."/>
            <person name="Deng X."/>
            <person name="Ma D."/>
            <person name="Wang S."/>
            <person name="Liang W."/>
            <person name="Fang L."/>
            <person name="Cai C."/>
            <person name="Zhu X."/>
            <person name="Zhou B."/>
            <person name="Zhang Y."/>
            <person name="Chen Z."/>
            <person name="Xu S."/>
            <person name="Zhu R."/>
            <person name="Wang S."/>
            <person name="Zhang T."/>
            <person name="Zhao G."/>
        </authorList>
    </citation>
    <scope>NUCLEOTIDE SEQUENCE [LARGE SCALE GENOMIC DNA]</scope>
    <source>
        <strain evidence="3">cv. Xinhai21</strain>
        <tissue evidence="2">Leaf</tissue>
    </source>
</reference>
<dbReference type="EMBL" id="KZ662925">
    <property type="protein sequence ID" value="PPS17442.1"/>
    <property type="molecule type" value="Genomic_DNA"/>
</dbReference>
<dbReference type="AlphaFoldDB" id="A0A2P5YPD0"/>
<proteinExistence type="predicted"/>
<accession>A0A2P5YPD0</accession>
<evidence type="ECO:0000313" key="3">
    <source>
        <dbReference type="Proteomes" id="UP000239757"/>
    </source>
</evidence>
<name>A0A2P5YPD0_GOSBA</name>
<evidence type="ECO:0000256" key="1">
    <source>
        <dbReference type="SAM" id="MobiDB-lite"/>
    </source>
</evidence>
<gene>
    <name evidence="2" type="ORF">GOBAR_AA03133</name>
</gene>
<feature type="compositionally biased region" description="Polar residues" evidence="1">
    <location>
        <begin position="1"/>
        <end position="13"/>
    </location>
</feature>
<dbReference type="Proteomes" id="UP000239757">
    <property type="component" value="Unassembled WGS sequence"/>
</dbReference>
<feature type="region of interest" description="Disordered" evidence="1">
    <location>
        <begin position="1"/>
        <end position="24"/>
    </location>
</feature>
<organism evidence="2 3">
    <name type="scientific">Gossypium barbadense</name>
    <name type="common">Sea Island cotton</name>
    <name type="synonym">Hibiscus barbadensis</name>
    <dbReference type="NCBI Taxonomy" id="3634"/>
    <lineage>
        <taxon>Eukaryota</taxon>
        <taxon>Viridiplantae</taxon>
        <taxon>Streptophyta</taxon>
        <taxon>Embryophyta</taxon>
        <taxon>Tracheophyta</taxon>
        <taxon>Spermatophyta</taxon>
        <taxon>Magnoliopsida</taxon>
        <taxon>eudicotyledons</taxon>
        <taxon>Gunneridae</taxon>
        <taxon>Pentapetalae</taxon>
        <taxon>rosids</taxon>
        <taxon>malvids</taxon>
        <taxon>Malvales</taxon>
        <taxon>Malvaceae</taxon>
        <taxon>Malvoideae</taxon>
        <taxon>Gossypium</taxon>
    </lineage>
</organism>